<evidence type="ECO:0000313" key="2">
    <source>
        <dbReference type="Proteomes" id="UP000605392"/>
    </source>
</evidence>
<sequence length="50" mass="5532">MLAKAKGNVRGRKAETQALTGLGWGGVEEAEEEVIRQKRKSKRHAKDLEA</sequence>
<keyword evidence="2" id="KW-1185">Reference proteome</keyword>
<dbReference type="Proteomes" id="UP000605392">
    <property type="component" value="Unassembled WGS sequence"/>
</dbReference>
<evidence type="ECO:0000313" key="1">
    <source>
        <dbReference type="EMBL" id="GGF78961.1"/>
    </source>
</evidence>
<gene>
    <name evidence="1" type="ORF">GCM10011375_37540</name>
</gene>
<comment type="caution">
    <text evidence="1">The sequence shown here is derived from an EMBL/GenBank/DDBJ whole genome shotgun (WGS) entry which is preliminary data.</text>
</comment>
<proteinExistence type="predicted"/>
<accession>A0ACB5PWG7</accession>
<dbReference type="EMBL" id="BMFN01000004">
    <property type="protein sequence ID" value="GGF78961.1"/>
    <property type="molecule type" value="Genomic_DNA"/>
</dbReference>
<reference evidence="1 2" key="1">
    <citation type="journal article" date="2019" name="Int. J. Syst. Evol. Microbiol.">
        <title>The Global Catalogue of Microorganisms (GCM) 10K type strain sequencing project: providing services to taxonomists for standard genome sequencing and annotation.</title>
        <authorList>
            <consortium name="The Broad Institute Genomics Platform"/>
            <consortium name="The Broad Institute Genome Sequencing Center for Infectious Disease"/>
            <person name="Wu L."/>
            <person name="Ma J."/>
        </authorList>
    </citation>
    <scope>NUCLEOTIDE SEQUENCE [LARGE SCALE GENOMIC DNA]</scope>
    <source>
        <strain evidence="1 2">CGMCC 1.12720</strain>
    </source>
</reference>
<protein>
    <submittedName>
        <fullName evidence="1">Uncharacterized protein</fullName>
    </submittedName>
</protein>
<organism evidence="1 2">
    <name type="scientific">Hymenobacter qilianensis</name>
    <dbReference type="NCBI Taxonomy" id="1385715"/>
    <lineage>
        <taxon>Bacteria</taxon>
        <taxon>Pseudomonadati</taxon>
        <taxon>Bacteroidota</taxon>
        <taxon>Cytophagia</taxon>
        <taxon>Cytophagales</taxon>
        <taxon>Hymenobacteraceae</taxon>
        <taxon>Hymenobacter</taxon>
    </lineage>
</organism>
<name>A0ACB5PWG7_9BACT</name>